<dbReference type="PANTHER" id="PTHR12967">
    <property type="entry name" value="PROTEIN SHQ1 HOMOLOG"/>
    <property type="match status" value="1"/>
</dbReference>
<dbReference type="GO" id="GO:0051082">
    <property type="term" value="F:unfolded protein binding"/>
    <property type="evidence" value="ECO:0007669"/>
    <property type="project" value="TreeGrafter"/>
</dbReference>
<proteinExistence type="predicted"/>
<evidence type="ECO:0000313" key="3">
    <source>
        <dbReference type="WBParaSite" id="nRc.2.0.1.t36175-RA"/>
    </source>
</evidence>
<name>A0A915KCS0_ROMCU</name>
<accession>A0A915KCS0</accession>
<sequence length="145" mass="16611">ASSVEISICDREFFFSAKPYFLRLYLPHSIVEDGKEKTVYESDTGSFIITVNKKCPGEFFPGLDMITKLLTPNGRSNADPLIQEEDDEDYEVYFEQNLDFASNLAACSSKSFGYGFANRKIKIFSQLRHLFYVEGITLQTRLFDL</sequence>
<dbReference type="AlphaFoldDB" id="A0A915KCS0"/>
<dbReference type="GO" id="GO:0005737">
    <property type="term" value="C:cytoplasm"/>
    <property type="evidence" value="ECO:0007669"/>
    <property type="project" value="TreeGrafter"/>
</dbReference>
<dbReference type="InterPro" id="IPR008978">
    <property type="entry name" value="HSP20-like_chaperone"/>
</dbReference>
<dbReference type="PANTHER" id="PTHR12967:SF0">
    <property type="entry name" value="PROTEIN SHQ1 HOMOLOG"/>
    <property type="match status" value="1"/>
</dbReference>
<evidence type="ECO:0000313" key="2">
    <source>
        <dbReference type="Proteomes" id="UP000887565"/>
    </source>
</evidence>
<dbReference type="Proteomes" id="UP000887565">
    <property type="component" value="Unplaced"/>
</dbReference>
<reference evidence="3" key="1">
    <citation type="submission" date="2022-11" db="UniProtKB">
        <authorList>
            <consortium name="WormBaseParasite"/>
        </authorList>
    </citation>
    <scope>IDENTIFICATION</scope>
</reference>
<dbReference type="GO" id="GO:0000493">
    <property type="term" value="P:box H/ACA snoRNP assembly"/>
    <property type="evidence" value="ECO:0007669"/>
    <property type="project" value="InterPro"/>
</dbReference>
<dbReference type="WBParaSite" id="nRc.2.0.1.t36175-RA">
    <property type="protein sequence ID" value="nRc.2.0.1.t36175-RA"/>
    <property type="gene ID" value="nRc.2.0.1.g36175"/>
</dbReference>
<dbReference type="GO" id="GO:0005654">
    <property type="term" value="C:nucleoplasm"/>
    <property type="evidence" value="ECO:0007669"/>
    <property type="project" value="TreeGrafter"/>
</dbReference>
<dbReference type="Pfam" id="PF21413">
    <property type="entry name" value="SHQ1-like_CS"/>
    <property type="match status" value="1"/>
</dbReference>
<dbReference type="Gene3D" id="2.60.40.790">
    <property type="match status" value="1"/>
</dbReference>
<keyword evidence="2" id="KW-1185">Reference proteome</keyword>
<feature type="domain" description="SHQ1-like CS" evidence="1">
    <location>
        <begin position="2"/>
        <end position="70"/>
    </location>
</feature>
<evidence type="ECO:0000259" key="1">
    <source>
        <dbReference type="Pfam" id="PF21413"/>
    </source>
</evidence>
<protein>
    <submittedName>
        <fullName evidence="3">CS domain-containing protein</fullName>
    </submittedName>
</protein>
<organism evidence="2 3">
    <name type="scientific">Romanomermis culicivorax</name>
    <name type="common">Nematode worm</name>
    <dbReference type="NCBI Taxonomy" id="13658"/>
    <lineage>
        <taxon>Eukaryota</taxon>
        <taxon>Metazoa</taxon>
        <taxon>Ecdysozoa</taxon>
        <taxon>Nematoda</taxon>
        <taxon>Enoplea</taxon>
        <taxon>Dorylaimia</taxon>
        <taxon>Mermithida</taxon>
        <taxon>Mermithoidea</taxon>
        <taxon>Mermithidae</taxon>
        <taxon>Romanomermis</taxon>
    </lineage>
</organism>
<dbReference type="InterPro" id="IPR048696">
    <property type="entry name" value="SHQ1-like_CS"/>
</dbReference>
<dbReference type="InterPro" id="IPR039742">
    <property type="entry name" value="Shq1"/>
</dbReference>